<evidence type="ECO:0000256" key="6">
    <source>
        <dbReference type="SAM" id="Phobius"/>
    </source>
</evidence>
<evidence type="ECO:0000313" key="7">
    <source>
        <dbReference type="EMBL" id="GEK45062.1"/>
    </source>
</evidence>
<gene>
    <name evidence="7" type="ORF">AJO04nite_23200</name>
</gene>
<dbReference type="Pfam" id="PF01810">
    <property type="entry name" value="LysE"/>
    <property type="match status" value="1"/>
</dbReference>
<evidence type="ECO:0000256" key="2">
    <source>
        <dbReference type="ARBA" id="ARBA00022475"/>
    </source>
</evidence>
<comment type="caution">
    <text evidence="7">The sequence shown here is derived from an EMBL/GenBank/DDBJ whole genome shotgun (WGS) entry which is preliminary data.</text>
</comment>
<dbReference type="GO" id="GO:0005886">
    <property type="term" value="C:plasma membrane"/>
    <property type="evidence" value="ECO:0007669"/>
    <property type="project" value="UniProtKB-SubCell"/>
</dbReference>
<dbReference type="AlphaFoldDB" id="A0AAV3WHG6"/>
<feature type="transmembrane region" description="Helical" evidence="6">
    <location>
        <begin position="177"/>
        <end position="198"/>
    </location>
</feature>
<feature type="transmembrane region" description="Helical" evidence="6">
    <location>
        <begin position="41"/>
        <end position="63"/>
    </location>
</feature>
<keyword evidence="4 6" id="KW-1133">Transmembrane helix</keyword>
<keyword evidence="3 6" id="KW-0812">Transmembrane</keyword>
<dbReference type="PANTHER" id="PTHR30086:SF20">
    <property type="entry name" value="ARGININE EXPORTER PROTEIN ARGO-RELATED"/>
    <property type="match status" value="1"/>
</dbReference>
<sequence length="199" mass="22551">MSMIESWLFVLAMIAVLMIPGPTNALLASSAHQQGLAKTSLLVPAELFGYFYAINLWALLIHLSTPTWPYLIDLLHALSAVYVFWLAFHLWKSSHLEKHNQRFTSIRPKQLFFSTLKNPKAVLFAAGIFPYEAWDNPTNFFLVFAVFSLVLLPTALFWMSFGRAILSGESKQIKADLLYKGSAMLLVVCMFPVILRFFA</sequence>
<name>A0AAV3WHG6_ACIJO</name>
<proteinExistence type="predicted"/>
<evidence type="ECO:0000256" key="1">
    <source>
        <dbReference type="ARBA" id="ARBA00004651"/>
    </source>
</evidence>
<dbReference type="Proteomes" id="UP000321274">
    <property type="component" value="Unassembled WGS sequence"/>
</dbReference>
<dbReference type="PANTHER" id="PTHR30086">
    <property type="entry name" value="ARGININE EXPORTER PROTEIN ARGO"/>
    <property type="match status" value="1"/>
</dbReference>
<dbReference type="EMBL" id="BJUJ01000075">
    <property type="protein sequence ID" value="GEK45062.1"/>
    <property type="molecule type" value="Genomic_DNA"/>
</dbReference>
<keyword evidence="2" id="KW-1003">Cell membrane</keyword>
<dbReference type="GO" id="GO:0015171">
    <property type="term" value="F:amino acid transmembrane transporter activity"/>
    <property type="evidence" value="ECO:0007669"/>
    <property type="project" value="TreeGrafter"/>
</dbReference>
<dbReference type="GO" id="GO:0033228">
    <property type="term" value="P:cysteine export across plasma membrane"/>
    <property type="evidence" value="ECO:0007669"/>
    <property type="project" value="TreeGrafter"/>
</dbReference>
<feature type="transmembrane region" description="Helical" evidence="6">
    <location>
        <begin position="70"/>
        <end position="91"/>
    </location>
</feature>
<dbReference type="InterPro" id="IPR001123">
    <property type="entry name" value="LeuE-type"/>
</dbReference>
<keyword evidence="5 6" id="KW-0472">Membrane</keyword>
<comment type="subcellular location">
    <subcellularLocation>
        <location evidence="1">Cell membrane</location>
        <topology evidence="1">Multi-pass membrane protein</topology>
    </subcellularLocation>
</comment>
<evidence type="ECO:0000256" key="5">
    <source>
        <dbReference type="ARBA" id="ARBA00023136"/>
    </source>
</evidence>
<evidence type="ECO:0000256" key="4">
    <source>
        <dbReference type="ARBA" id="ARBA00022989"/>
    </source>
</evidence>
<accession>A0AAV3WHG6</accession>
<organism evidence="7 8">
    <name type="scientific">Acinetobacter johnsonii</name>
    <dbReference type="NCBI Taxonomy" id="40214"/>
    <lineage>
        <taxon>Bacteria</taxon>
        <taxon>Pseudomonadati</taxon>
        <taxon>Pseudomonadota</taxon>
        <taxon>Gammaproteobacteria</taxon>
        <taxon>Moraxellales</taxon>
        <taxon>Moraxellaceae</taxon>
        <taxon>Acinetobacter</taxon>
    </lineage>
</organism>
<evidence type="ECO:0000313" key="8">
    <source>
        <dbReference type="Proteomes" id="UP000321274"/>
    </source>
</evidence>
<evidence type="ECO:0000256" key="3">
    <source>
        <dbReference type="ARBA" id="ARBA00022692"/>
    </source>
</evidence>
<feature type="transmembrane region" description="Helical" evidence="6">
    <location>
        <begin position="140"/>
        <end position="165"/>
    </location>
</feature>
<reference evidence="7 8" key="1">
    <citation type="submission" date="2019-07" db="EMBL/GenBank/DDBJ databases">
        <title>Whole genome shotgun sequence of Acinetobacter johnsonii NBRC 102197.</title>
        <authorList>
            <person name="Hosoyama A."/>
            <person name="Uohara A."/>
            <person name="Ohji S."/>
            <person name="Ichikawa N."/>
        </authorList>
    </citation>
    <scope>NUCLEOTIDE SEQUENCE [LARGE SCALE GENOMIC DNA]</scope>
    <source>
        <strain evidence="7 8">NBRC 102197</strain>
    </source>
</reference>
<protein>
    <submittedName>
        <fullName evidence="7">Threonine transporter RhtB</fullName>
    </submittedName>
</protein>